<comment type="caution">
    <text evidence="5">The sequence shown here is derived from an EMBL/GenBank/DDBJ whole genome shotgun (WGS) entry which is preliminary data.</text>
</comment>
<dbReference type="SUPFAM" id="SSF51064">
    <property type="entry name" value="Head domain of nucleotide exchange factor GrpE"/>
    <property type="match status" value="1"/>
</dbReference>
<dbReference type="SUPFAM" id="SSF58014">
    <property type="entry name" value="Coiled-coil domain of nucleotide exchange factor GrpE"/>
    <property type="match status" value="1"/>
</dbReference>
<dbReference type="PROSITE" id="PS01071">
    <property type="entry name" value="GRPE"/>
    <property type="match status" value="1"/>
</dbReference>
<keyword evidence="3 4" id="KW-0346">Stress response</keyword>
<dbReference type="PANTHER" id="PTHR21237">
    <property type="entry name" value="GRPE PROTEIN"/>
    <property type="match status" value="1"/>
</dbReference>
<dbReference type="Gene3D" id="2.30.22.10">
    <property type="entry name" value="Head domain of nucleotide exchange factor GrpE"/>
    <property type="match status" value="1"/>
</dbReference>
<dbReference type="EMBL" id="JACJQL010000068">
    <property type="protein sequence ID" value="MBD2254868.1"/>
    <property type="molecule type" value="Genomic_DNA"/>
</dbReference>
<dbReference type="PANTHER" id="PTHR21237:SF23">
    <property type="entry name" value="GRPE PROTEIN HOMOLOG, MITOCHONDRIAL"/>
    <property type="match status" value="1"/>
</dbReference>
<dbReference type="RefSeq" id="WP_190571355.1">
    <property type="nucleotide sequence ID" value="NZ_JACJQL010000068.1"/>
</dbReference>
<evidence type="ECO:0000256" key="2">
    <source>
        <dbReference type="ARBA" id="ARBA00023186"/>
    </source>
</evidence>
<gene>
    <name evidence="3 5" type="primary">grpE</name>
    <name evidence="5" type="ORF">H6G14_26945</name>
</gene>
<sequence>MTNHKEALFAKFLDYLHSEQPLPEYLGEPPESANSFDPYQMVAEWTALRHEVKQQGKLLRSSQDVLVQALEVTRADKEQLQIRLEESQKQAWGQFEQQQEKLLKDLLGILDALDQACTYWQEEIEALSATSKPKLATQKSFWEKLGQWFTGKESHSIVSEKSLTSSDLSEILTSNQQGVELIRRSLLELLRQRRVVPIPAQGKPFDSQTMYAVGRESRTDVTDNTVIQEVVRGYLWGDRILREAQVIVAAQGTLD</sequence>
<evidence type="ECO:0000256" key="4">
    <source>
        <dbReference type="RuleBase" id="RU000639"/>
    </source>
</evidence>
<accession>A0ABR8BLU4</accession>
<organism evidence="5 6">
    <name type="scientific">Nostoc parmelioides FACHB-3921</name>
    <dbReference type="NCBI Taxonomy" id="2692909"/>
    <lineage>
        <taxon>Bacteria</taxon>
        <taxon>Bacillati</taxon>
        <taxon>Cyanobacteriota</taxon>
        <taxon>Cyanophyceae</taxon>
        <taxon>Nostocales</taxon>
        <taxon>Nostocaceae</taxon>
        <taxon>Nostoc</taxon>
    </lineage>
</organism>
<comment type="function">
    <text evidence="3 4">Participates actively in the response to hyperosmotic and heat shock by preventing the aggregation of stress-denatured proteins, in association with DnaK and GrpE. It is the nucleotide exchange factor for DnaK and may function as a thermosensor. Unfolded proteins bind initially to DnaJ; upon interaction with the DnaJ-bound protein, DnaK hydrolyzes its bound ATP, resulting in the formation of a stable complex. GrpE releases ADP from DnaK; ATP binding to DnaK triggers the release of the substrate protein, thus completing the reaction cycle. Several rounds of ATP-dependent interactions between DnaJ, DnaK and GrpE are required for fully efficient folding.</text>
</comment>
<comment type="subunit">
    <text evidence="3">Homodimer.</text>
</comment>
<proteinExistence type="inferred from homology"/>
<comment type="similarity">
    <text evidence="1 3">Belongs to the GrpE family.</text>
</comment>
<dbReference type="InterPro" id="IPR013805">
    <property type="entry name" value="GrpE_CC"/>
</dbReference>
<evidence type="ECO:0000313" key="5">
    <source>
        <dbReference type="EMBL" id="MBD2254868.1"/>
    </source>
</evidence>
<dbReference type="InterPro" id="IPR009012">
    <property type="entry name" value="GrpE_head"/>
</dbReference>
<comment type="subcellular location">
    <subcellularLocation>
        <location evidence="3">Cytoplasm</location>
    </subcellularLocation>
</comment>
<keyword evidence="6" id="KW-1185">Reference proteome</keyword>
<dbReference type="InterPro" id="IPR000740">
    <property type="entry name" value="GrpE"/>
</dbReference>
<evidence type="ECO:0000256" key="3">
    <source>
        <dbReference type="HAMAP-Rule" id="MF_01151"/>
    </source>
</evidence>
<name>A0ABR8BLU4_9NOSO</name>
<keyword evidence="2 3" id="KW-0143">Chaperone</keyword>
<evidence type="ECO:0000313" key="6">
    <source>
        <dbReference type="Proteomes" id="UP000621307"/>
    </source>
</evidence>
<reference evidence="5 6" key="1">
    <citation type="journal article" date="2020" name="ISME J.">
        <title>Comparative genomics reveals insights into cyanobacterial evolution and habitat adaptation.</title>
        <authorList>
            <person name="Chen M.Y."/>
            <person name="Teng W.K."/>
            <person name="Zhao L."/>
            <person name="Hu C.X."/>
            <person name="Zhou Y.K."/>
            <person name="Han B.P."/>
            <person name="Song L.R."/>
            <person name="Shu W.S."/>
        </authorList>
    </citation>
    <scope>NUCLEOTIDE SEQUENCE [LARGE SCALE GENOMIC DNA]</scope>
    <source>
        <strain evidence="5 6">FACHB-3921</strain>
    </source>
</reference>
<dbReference type="HAMAP" id="MF_01151">
    <property type="entry name" value="GrpE"/>
    <property type="match status" value="1"/>
</dbReference>
<protein>
    <recommendedName>
        <fullName evidence="3 4">Protein GrpE</fullName>
    </recommendedName>
    <alternativeName>
        <fullName evidence="3">HSP-70 cofactor</fullName>
    </alternativeName>
</protein>
<keyword evidence="3" id="KW-0963">Cytoplasm</keyword>
<evidence type="ECO:0000256" key="1">
    <source>
        <dbReference type="ARBA" id="ARBA00009054"/>
    </source>
</evidence>
<dbReference type="Proteomes" id="UP000621307">
    <property type="component" value="Unassembled WGS sequence"/>
</dbReference>
<dbReference type="Pfam" id="PF01025">
    <property type="entry name" value="GrpE"/>
    <property type="match status" value="1"/>
</dbReference>